<evidence type="ECO:0000313" key="4">
    <source>
        <dbReference type="Proteomes" id="UP000093432"/>
    </source>
</evidence>
<dbReference type="InterPro" id="IPR050836">
    <property type="entry name" value="SDS22/Internalin_LRR"/>
</dbReference>
<organism evidence="3 4">
    <name type="scientific">Chryseobacterium arthrosphaerae</name>
    <dbReference type="NCBI Taxonomy" id="651561"/>
    <lineage>
        <taxon>Bacteria</taxon>
        <taxon>Pseudomonadati</taxon>
        <taxon>Bacteroidota</taxon>
        <taxon>Flavobacteriia</taxon>
        <taxon>Flavobacteriales</taxon>
        <taxon>Weeksellaceae</taxon>
        <taxon>Chryseobacterium group</taxon>
        <taxon>Chryseobacterium</taxon>
    </lineage>
</organism>
<dbReference type="InterPro" id="IPR025875">
    <property type="entry name" value="Leu-rich_rpt_4"/>
</dbReference>
<dbReference type="PANTHER" id="PTHR46652:SF3">
    <property type="entry name" value="LEUCINE-RICH REPEAT-CONTAINING PROTEIN 9"/>
    <property type="match status" value="1"/>
</dbReference>
<dbReference type="InterPro" id="IPR001611">
    <property type="entry name" value="Leu-rich_rpt"/>
</dbReference>
<dbReference type="KEGG" id="carh:EGY05_10035"/>
<gene>
    <name evidence="3" type="ORF">BBI00_06615</name>
</gene>
<reference evidence="4" key="1">
    <citation type="submission" date="2016-07" db="EMBL/GenBank/DDBJ databases">
        <authorList>
            <person name="Florea S."/>
            <person name="Webb J.S."/>
            <person name="Jaromczyk J."/>
            <person name="Schardl C.L."/>
        </authorList>
    </citation>
    <scope>NUCLEOTIDE SEQUENCE [LARGE SCALE GENOMIC DNA]</scope>
    <source>
        <strain evidence="4">CC-VM-7</strain>
    </source>
</reference>
<evidence type="ECO:0000313" key="3">
    <source>
        <dbReference type="EMBL" id="OCA74026.1"/>
    </source>
</evidence>
<dbReference type="Proteomes" id="UP000093432">
    <property type="component" value="Unassembled WGS sequence"/>
</dbReference>
<proteinExistence type="predicted"/>
<protein>
    <recommendedName>
        <fullName evidence="5">Leucine-rich repeat domain-containing protein</fullName>
    </recommendedName>
</protein>
<evidence type="ECO:0000256" key="2">
    <source>
        <dbReference type="ARBA" id="ARBA00022737"/>
    </source>
</evidence>
<dbReference type="InterPro" id="IPR032675">
    <property type="entry name" value="LRR_dom_sf"/>
</dbReference>
<dbReference type="OrthoDB" id="1148122at2"/>
<dbReference type="AlphaFoldDB" id="A0A1B8ZR14"/>
<dbReference type="SMART" id="SM00365">
    <property type="entry name" value="LRR_SD22"/>
    <property type="match status" value="6"/>
</dbReference>
<keyword evidence="2" id="KW-0677">Repeat</keyword>
<dbReference type="PANTHER" id="PTHR46652">
    <property type="entry name" value="LEUCINE-RICH REPEAT AND IQ DOMAIN-CONTAINING PROTEIN 1-RELATED"/>
    <property type="match status" value="1"/>
</dbReference>
<keyword evidence="1" id="KW-0433">Leucine-rich repeat</keyword>
<sequence>MKTSVMKPKEILELEKIYNIQIEETHSKEEIVSFDKRNVYLVNKGKVVGLNLSGNKISSIKGLTNFKSLLYLNLYKNSIELVENLENQLQLEVLYLGENRIVKIKDLNNTALRVIDLHNNKITKTKGLEKLKNLEEIYLMQNQLKEIDHIQNNNQLKTLDLSFNHLMEIDFSLFKNMDLKKLNIRNNWINRMKNIPDGKGIEYINLKHNQIEDLSSIQSIMENYALYFINVEGNPFLEATDLHIYGYGYENHLKEMRGLFNL</sequence>
<dbReference type="EMBL" id="MAYG01000001">
    <property type="protein sequence ID" value="OCA74026.1"/>
    <property type="molecule type" value="Genomic_DNA"/>
</dbReference>
<dbReference type="Pfam" id="PF00560">
    <property type="entry name" value="LRR_1"/>
    <property type="match status" value="1"/>
</dbReference>
<accession>A0A1B8ZR14</accession>
<dbReference type="Gene3D" id="3.80.10.10">
    <property type="entry name" value="Ribonuclease Inhibitor"/>
    <property type="match status" value="2"/>
</dbReference>
<dbReference type="SUPFAM" id="SSF52058">
    <property type="entry name" value="L domain-like"/>
    <property type="match status" value="1"/>
</dbReference>
<comment type="caution">
    <text evidence="3">The sequence shown here is derived from an EMBL/GenBank/DDBJ whole genome shotgun (WGS) entry which is preliminary data.</text>
</comment>
<dbReference type="STRING" id="651561.BBI00_06615"/>
<name>A0A1B8ZR14_9FLAO</name>
<evidence type="ECO:0008006" key="5">
    <source>
        <dbReference type="Google" id="ProtNLM"/>
    </source>
</evidence>
<evidence type="ECO:0000256" key="1">
    <source>
        <dbReference type="ARBA" id="ARBA00022614"/>
    </source>
</evidence>
<dbReference type="Pfam" id="PF12799">
    <property type="entry name" value="LRR_4"/>
    <property type="match status" value="1"/>
</dbReference>
<dbReference type="PROSITE" id="PS51450">
    <property type="entry name" value="LRR"/>
    <property type="match status" value="5"/>
</dbReference>